<name>A0A7J6FW35_CANSA</name>
<dbReference type="InterPro" id="IPR058922">
    <property type="entry name" value="WHD_DRP"/>
</dbReference>
<feature type="domain" description="Disease resistance R13L4/SHOC-2-like LRR" evidence="8">
    <location>
        <begin position="1061"/>
        <end position="1313"/>
    </location>
</feature>
<dbReference type="GO" id="GO:0043531">
    <property type="term" value="F:ADP binding"/>
    <property type="evidence" value="ECO:0007669"/>
    <property type="project" value="InterPro"/>
</dbReference>
<dbReference type="FunFam" id="1.10.10.10:FF:000322">
    <property type="entry name" value="Probable disease resistance protein At1g63360"/>
    <property type="match status" value="2"/>
</dbReference>
<protein>
    <submittedName>
        <fullName evidence="9">Uncharacterized protein</fullName>
    </submittedName>
</protein>
<feature type="domain" description="Disease resistance protein winged helix" evidence="7">
    <location>
        <begin position="83"/>
        <end position="155"/>
    </location>
</feature>
<evidence type="ECO:0000259" key="5">
    <source>
        <dbReference type="Pfam" id="PF00931"/>
    </source>
</evidence>
<dbReference type="InterPro" id="IPR036388">
    <property type="entry name" value="WH-like_DNA-bd_sf"/>
</dbReference>
<dbReference type="InterPro" id="IPR038005">
    <property type="entry name" value="RX-like_CC"/>
</dbReference>
<keyword evidence="4" id="KW-0732">Signal</keyword>
<evidence type="ECO:0000259" key="8">
    <source>
        <dbReference type="Pfam" id="PF23598"/>
    </source>
</evidence>
<evidence type="ECO:0000256" key="2">
    <source>
        <dbReference type="ARBA" id="ARBA00022741"/>
    </source>
</evidence>
<sequence>MLRKCSGLPLAIIVLAGLLSTKKKHTVYDWEQLKANVIRWIGEGGQQHDDNSKYISVRAVLGLSYSELPSHLKPCFLYLARYAEDVPIRVKDLCHILIAEGLISRRRGYVETWEEVAHDWLCELVERSMIQVKEMSSRGGRIKSFCIHDLMRDLCVSKAQEENFLHFTDWQNKGEEPIQTKVRRVAIYDNGKTVSGDFIHMVGNIDASLRCFAVDGGGNEYNEKRVLRHACNHFLKLRVLIIGYNSIYTLKLPKEIENLIHLRLLSIPNWPIEKIPSSLGNLRCLQSLRVRSKSDKIPSSMYKLEQLRHLYLITVDGNGIEFGKFLRSTKSRNLQTLVSIRTNDLVGSDLLQLKSLKKLEICVNGNFETFLHIPQSFTFSRLCSLKVESSNRYTAIDIVPLILSCPHIYKLRLYSAILRLPQVNLFSPNLIKLQLKFLRLEDDPMLTLGKLPKLRVLVIGYDSFMGEEMVCSRGGFPRLESLELSVLHNLKEWKVEESALATLADLRIHGCRGLRSVPDGIRNIVTLNEMKINNMPKKFKERMEEGGDDFHKVMHVPSRVFINCVRDAVVSFVIERLGDLVISEAQFLGGVEAQIGNAQIKLQCLSAFLKDADAWVRNGDERVRLLVVQVRENAYALEDVIETYVFKVALKGNEGSKRKRFICIFREGIDVHKVGTEIERISSNIDTWTSQLEALGVHRSIHNAAEASSSSYVQQERQLRQAYSFVEDNVVVGFDKDIKDLVALLTEKENPHKHKVISVCGMGGLGKTTLTRKVYQHPHVRTHFDCYAWTSISQQCNTRNVFEAVYFAFTSPTDAQRNHIKNLNSNYDEERKKELAVEMLRKCSGLPLAIIVLAGLLSKKHTLYDWEKLKANVIHCIGQGDQQHDDVSKYRSVRGYNELPSHLKPCFLYLARYAEDVPIRVKELCLVLIAEGLISRQRGSVETREEVAYDWLCELVERSMIQVKEMSSRGGRIKSFCIHDLMRDLCVSKAQEENFLHFTDWQNKGEEFPIEANVRRVSIYDNGNIDGSDFIHMLRNKDGSLRCLALYGGKIEYRKRVLRHACNHFLKLRVLIIVHQYDISTLNLPKEIGNLIHLRLLSIPNWRIKEIPSSFGNLRCLQTLRVWTEDNIIIPSSMCKLEQLRHLHCSGRVIKFGNFLRSTKSRNLQTLVGIGTKDLLLTDLLQLESLKKLGIDVDGNFDRFLHNPQTLTFTRLFSLQISNTFEKIDIVPLILSCPHIYKLSVDSAILRLPEVNQFSPNLIKLRLFDLRLEDDPMPTLEKLPKLRSLVIAYDSFMGDEMVCSRGGFPRLESLQLTALYYLKEWKVEENHHMADAVVSFVIERLGDLVISEAEFLHGI</sequence>
<reference evidence="9 10" key="1">
    <citation type="journal article" date="2020" name="bioRxiv">
        <title>Sequence and annotation of 42 cannabis genomes reveals extensive copy number variation in cannabinoid synthesis and pathogen resistance genes.</title>
        <authorList>
            <person name="Mckernan K.J."/>
            <person name="Helbert Y."/>
            <person name="Kane L.T."/>
            <person name="Ebling H."/>
            <person name="Zhang L."/>
            <person name="Liu B."/>
            <person name="Eaton Z."/>
            <person name="Mclaughlin S."/>
            <person name="Kingan S."/>
            <person name="Baybayan P."/>
            <person name="Concepcion G."/>
            <person name="Jordan M."/>
            <person name="Riva A."/>
            <person name="Barbazuk W."/>
            <person name="Harkins T."/>
        </authorList>
    </citation>
    <scope>NUCLEOTIDE SEQUENCE [LARGE SCALE GENOMIC DNA]</scope>
    <source>
        <strain evidence="10">cv. Jamaican Lion 4</strain>
        <tissue evidence="9">Leaf</tissue>
    </source>
</reference>
<feature type="domain" description="Disease resistance R13L4/SHOC-2-like LRR" evidence="8">
    <location>
        <begin position="230"/>
        <end position="537"/>
    </location>
</feature>
<feature type="domain" description="Disease resistance protein winged helix" evidence="7">
    <location>
        <begin position="914"/>
        <end position="986"/>
    </location>
</feature>
<dbReference type="Gene3D" id="1.20.5.4130">
    <property type="match status" value="1"/>
</dbReference>
<feature type="chain" id="PRO_5029793241" evidence="4">
    <location>
        <begin position="21"/>
        <end position="1355"/>
    </location>
</feature>
<gene>
    <name evidence="9" type="ORF">G4B88_004656</name>
</gene>
<keyword evidence="2" id="KW-0547">Nucleotide-binding</keyword>
<dbReference type="InterPro" id="IPR044974">
    <property type="entry name" value="Disease_R_plants"/>
</dbReference>
<dbReference type="InterPro" id="IPR032675">
    <property type="entry name" value="LRR_dom_sf"/>
</dbReference>
<dbReference type="PANTHER" id="PTHR23155:SF1185">
    <property type="entry name" value="DISEASE RESISTANCE RPP8-LIKE PROTEIN 3-RELATED"/>
    <property type="match status" value="1"/>
</dbReference>
<evidence type="ECO:0000259" key="7">
    <source>
        <dbReference type="Pfam" id="PF23559"/>
    </source>
</evidence>
<evidence type="ECO:0000256" key="4">
    <source>
        <dbReference type="SAM" id="SignalP"/>
    </source>
</evidence>
<dbReference type="SUPFAM" id="SSF52540">
    <property type="entry name" value="P-loop containing nucleoside triphosphate hydrolases"/>
    <property type="match status" value="2"/>
</dbReference>
<dbReference type="Gene3D" id="1.10.10.10">
    <property type="entry name" value="Winged helix-like DNA-binding domain superfamily/Winged helix DNA-binding domain"/>
    <property type="match status" value="2"/>
</dbReference>
<dbReference type="Gene3D" id="3.80.10.10">
    <property type="entry name" value="Ribonuclease Inhibitor"/>
    <property type="match status" value="2"/>
</dbReference>
<evidence type="ECO:0000256" key="1">
    <source>
        <dbReference type="ARBA" id="ARBA00022737"/>
    </source>
</evidence>
<feature type="domain" description="NB-ARC" evidence="5">
    <location>
        <begin position="736"/>
        <end position="818"/>
    </location>
</feature>
<dbReference type="Proteomes" id="UP000583929">
    <property type="component" value="Unassembled WGS sequence"/>
</dbReference>
<dbReference type="EMBL" id="JAATIQ010000165">
    <property type="protein sequence ID" value="KAF4374905.1"/>
    <property type="molecule type" value="Genomic_DNA"/>
</dbReference>
<dbReference type="SUPFAM" id="SSF52058">
    <property type="entry name" value="L domain-like"/>
    <property type="match status" value="2"/>
</dbReference>
<dbReference type="Pfam" id="PF23559">
    <property type="entry name" value="WHD_DRP"/>
    <property type="match status" value="2"/>
</dbReference>
<proteinExistence type="predicted"/>
<comment type="caution">
    <text evidence="9">The sequence shown here is derived from an EMBL/GenBank/DDBJ whole genome shotgun (WGS) entry which is preliminary data.</text>
</comment>
<dbReference type="Pfam" id="PF00931">
    <property type="entry name" value="NB-ARC"/>
    <property type="match status" value="1"/>
</dbReference>
<feature type="signal peptide" evidence="4">
    <location>
        <begin position="1"/>
        <end position="20"/>
    </location>
</feature>
<dbReference type="InterPro" id="IPR041118">
    <property type="entry name" value="Rx_N"/>
</dbReference>
<evidence type="ECO:0000259" key="6">
    <source>
        <dbReference type="Pfam" id="PF18052"/>
    </source>
</evidence>
<dbReference type="CDD" id="cd14798">
    <property type="entry name" value="RX-CC_like"/>
    <property type="match status" value="1"/>
</dbReference>
<organism evidence="9 10">
    <name type="scientific">Cannabis sativa</name>
    <name type="common">Hemp</name>
    <name type="synonym">Marijuana</name>
    <dbReference type="NCBI Taxonomy" id="3483"/>
    <lineage>
        <taxon>Eukaryota</taxon>
        <taxon>Viridiplantae</taxon>
        <taxon>Streptophyta</taxon>
        <taxon>Embryophyta</taxon>
        <taxon>Tracheophyta</taxon>
        <taxon>Spermatophyta</taxon>
        <taxon>Magnoliopsida</taxon>
        <taxon>eudicotyledons</taxon>
        <taxon>Gunneridae</taxon>
        <taxon>Pentapetalae</taxon>
        <taxon>rosids</taxon>
        <taxon>fabids</taxon>
        <taxon>Rosales</taxon>
        <taxon>Cannabaceae</taxon>
        <taxon>Cannabis</taxon>
    </lineage>
</organism>
<feature type="domain" description="Disease resistance N-terminal" evidence="6">
    <location>
        <begin position="569"/>
        <end position="660"/>
    </location>
</feature>
<keyword evidence="10" id="KW-1185">Reference proteome</keyword>
<dbReference type="Pfam" id="PF23598">
    <property type="entry name" value="LRR_14"/>
    <property type="match status" value="2"/>
</dbReference>
<dbReference type="InterPro" id="IPR027417">
    <property type="entry name" value="P-loop_NTPase"/>
</dbReference>
<dbReference type="GO" id="GO:0098542">
    <property type="term" value="P:defense response to other organism"/>
    <property type="evidence" value="ECO:0007669"/>
    <property type="project" value="TreeGrafter"/>
</dbReference>
<dbReference type="InterPro" id="IPR002182">
    <property type="entry name" value="NB-ARC"/>
</dbReference>
<keyword evidence="3" id="KW-0611">Plant defense</keyword>
<dbReference type="Pfam" id="PF18052">
    <property type="entry name" value="Rx_N"/>
    <property type="match status" value="1"/>
</dbReference>
<dbReference type="PANTHER" id="PTHR23155">
    <property type="entry name" value="DISEASE RESISTANCE PROTEIN RP"/>
    <property type="match status" value="1"/>
</dbReference>
<dbReference type="InterPro" id="IPR055414">
    <property type="entry name" value="LRR_R13L4/SHOC2-like"/>
</dbReference>
<evidence type="ECO:0000313" key="9">
    <source>
        <dbReference type="EMBL" id="KAF4374905.1"/>
    </source>
</evidence>
<accession>A0A7J6FW35</accession>
<evidence type="ECO:0000313" key="10">
    <source>
        <dbReference type="Proteomes" id="UP000583929"/>
    </source>
</evidence>
<keyword evidence="1" id="KW-0677">Repeat</keyword>
<dbReference type="Gene3D" id="3.40.50.300">
    <property type="entry name" value="P-loop containing nucleotide triphosphate hydrolases"/>
    <property type="match status" value="1"/>
</dbReference>
<evidence type="ECO:0000256" key="3">
    <source>
        <dbReference type="ARBA" id="ARBA00022821"/>
    </source>
</evidence>